<proteinExistence type="predicted"/>
<protein>
    <submittedName>
        <fullName evidence="2">Uncharacterized protein</fullName>
    </submittedName>
</protein>
<dbReference type="KEGG" id="parq:DSM112329_03703"/>
<gene>
    <name evidence="2" type="ORF">DSM112329_03703</name>
</gene>
<dbReference type="AlphaFoldDB" id="A0AAU7AYY2"/>
<dbReference type="EMBL" id="CP114014">
    <property type="protein sequence ID" value="XAY06825.1"/>
    <property type="molecule type" value="Genomic_DNA"/>
</dbReference>
<accession>A0AAU7AYY2</accession>
<name>A0AAU7AYY2_9ACTN</name>
<sequence length="159" mass="17918">MSLSPTWRETHRLTTRTGRAGIRVTHPRQLLIARLAAPVIKPPARALTLPRRTTATKYCGTLRRAGRRLTVRVVRGPITCPRALRLATPPTLQGIRGWRWADWTPLPGPWVDAYRRADGKVVVATVPAGPRTRPRQRPSSRTARRAEWSLRPSSRRACT</sequence>
<reference evidence="2" key="1">
    <citation type="submission" date="2022-12" db="EMBL/GenBank/DDBJ databases">
        <title>Paraconexibacter alkalitolerans sp. nov. and Baekduia alba sp. nov., isolated from soil and emended description of the genera Paraconexibacter (Chun et al., 2020) and Baekduia (An et al., 2020).</title>
        <authorList>
            <person name="Vieira S."/>
            <person name="Huber K.J."/>
            <person name="Geppert A."/>
            <person name="Wolf J."/>
            <person name="Neumann-Schaal M."/>
            <person name="Muesken M."/>
            <person name="Overmann J."/>
        </authorList>
    </citation>
    <scope>NUCLEOTIDE SEQUENCE</scope>
    <source>
        <strain evidence="2">AEG42_29</strain>
    </source>
</reference>
<feature type="region of interest" description="Disordered" evidence="1">
    <location>
        <begin position="127"/>
        <end position="159"/>
    </location>
</feature>
<organism evidence="2">
    <name type="scientific">Paraconexibacter sp. AEG42_29</name>
    <dbReference type="NCBI Taxonomy" id="2997339"/>
    <lineage>
        <taxon>Bacteria</taxon>
        <taxon>Bacillati</taxon>
        <taxon>Actinomycetota</taxon>
        <taxon>Thermoleophilia</taxon>
        <taxon>Solirubrobacterales</taxon>
        <taxon>Paraconexibacteraceae</taxon>
        <taxon>Paraconexibacter</taxon>
    </lineage>
</organism>
<evidence type="ECO:0000256" key="1">
    <source>
        <dbReference type="SAM" id="MobiDB-lite"/>
    </source>
</evidence>
<evidence type="ECO:0000313" key="2">
    <source>
        <dbReference type="EMBL" id="XAY06825.1"/>
    </source>
</evidence>